<feature type="domain" description="CAAX prenyl protease 2/Lysostaphin resistance protein A-like" evidence="2">
    <location>
        <begin position="127"/>
        <end position="218"/>
    </location>
</feature>
<keyword evidence="3" id="KW-0645">Protease</keyword>
<evidence type="ECO:0000313" key="3">
    <source>
        <dbReference type="EMBL" id="MBE1606539.1"/>
    </source>
</evidence>
<accession>A0A927MUP0</accession>
<gene>
    <name evidence="3" type="ORF">HEB94_003387</name>
</gene>
<evidence type="ECO:0000259" key="2">
    <source>
        <dbReference type="Pfam" id="PF02517"/>
    </source>
</evidence>
<dbReference type="EMBL" id="JADBEM010000001">
    <property type="protein sequence ID" value="MBE1606539.1"/>
    <property type="molecule type" value="Genomic_DNA"/>
</dbReference>
<dbReference type="GO" id="GO:0006508">
    <property type="term" value="P:proteolysis"/>
    <property type="evidence" value="ECO:0007669"/>
    <property type="project" value="UniProtKB-KW"/>
</dbReference>
<keyword evidence="3" id="KW-0378">Hydrolase</keyword>
<keyword evidence="1" id="KW-0472">Membrane</keyword>
<evidence type="ECO:0000313" key="4">
    <source>
        <dbReference type="Proteomes" id="UP000638648"/>
    </source>
</evidence>
<sequence>MPDDTPTDSRPALPFRILIVFVAAVLLWLFVYHGTPLGYGYDRLTHAARAVLTTILVVPMVVLARRLLARRPWAGLGLPSLRTGWRHLLLGVACWAVPAALGFALCLGFGWVEIGLGASVGEVLQTAALLVVLVFLYEALPEEFVFRGYLQRNLVTRVQPWQAVVAQAALFTLFGFLVGAARSIDRILVFFVFALVLGVFRVATGDIWAGIGFHLGFQTVAQLFSGEGAVFETTGLGTLELVALGGLPFFLGWQAIERLKKGSLDWRTLQPDPCGRAAGAA</sequence>
<dbReference type="PANTHER" id="PTHR39430">
    <property type="entry name" value="MEMBRANE-ASSOCIATED PROTEASE-RELATED"/>
    <property type="match status" value="1"/>
</dbReference>
<dbReference type="AlphaFoldDB" id="A0A927MUP0"/>
<organism evidence="3 4">
    <name type="scientific">Actinopolymorpha pittospori</name>
    <dbReference type="NCBI Taxonomy" id="648752"/>
    <lineage>
        <taxon>Bacteria</taxon>
        <taxon>Bacillati</taxon>
        <taxon>Actinomycetota</taxon>
        <taxon>Actinomycetes</taxon>
        <taxon>Propionibacteriales</taxon>
        <taxon>Actinopolymorphaceae</taxon>
        <taxon>Actinopolymorpha</taxon>
    </lineage>
</organism>
<protein>
    <submittedName>
        <fullName evidence="3">Membrane protease YdiL (CAAX protease family)</fullName>
    </submittedName>
</protein>
<feature type="transmembrane region" description="Helical" evidence="1">
    <location>
        <begin position="160"/>
        <end position="180"/>
    </location>
</feature>
<feature type="transmembrane region" description="Helical" evidence="1">
    <location>
        <begin position="187"/>
        <end position="209"/>
    </location>
</feature>
<dbReference type="Pfam" id="PF02517">
    <property type="entry name" value="Rce1-like"/>
    <property type="match status" value="1"/>
</dbReference>
<dbReference type="Proteomes" id="UP000638648">
    <property type="component" value="Unassembled WGS sequence"/>
</dbReference>
<dbReference type="GO" id="GO:0080120">
    <property type="term" value="P:CAAX-box protein maturation"/>
    <property type="evidence" value="ECO:0007669"/>
    <property type="project" value="UniProtKB-ARBA"/>
</dbReference>
<keyword evidence="1" id="KW-0812">Transmembrane</keyword>
<dbReference type="GO" id="GO:0004175">
    <property type="term" value="F:endopeptidase activity"/>
    <property type="evidence" value="ECO:0007669"/>
    <property type="project" value="UniProtKB-ARBA"/>
</dbReference>
<dbReference type="PANTHER" id="PTHR39430:SF1">
    <property type="entry name" value="PROTEASE"/>
    <property type="match status" value="1"/>
</dbReference>
<dbReference type="RefSeq" id="WP_192750647.1">
    <property type="nucleotide sequence ID" value="NZ_BAABJL010000147.1"/>
</dbReference>
<keyword evidence="4" id="KW-1185">Reference proteome</keyword>
<comment type="caution">
    <text evidence="3">The sequence shown here is derived from an EMBL/GenBank/DDBJ whole genome shotgun (WGS) entry which is preliminary data.</text>
</comment>
<name>A0A927MUP0_9ACTN</name>
<dbReference type="InterPro" id="IPR003675">
    <property type="entry name" value="Rce1/LyrA-like_dom"/>
</dbReference>
<proteinExistence type="predicted"/>
<feature type="transmembrane region" description="Helical" evidence="1">
    <location>
        <begin position="47"/>
        <end position="68"/>
    </location>
</feature>
<feature type="transmembrane region" description="Helical" evidence="1">
    <location>
        <begin position="12"/>
        <end position="35"/>
    </location>
</feature>
<feature type="transmembrane region" description="Helical" evidence="1">
    <location>
        <begin position="229"/>
        <end position="251"/>
    </location>
</feature>
<feature type="transmembrane region" description="Helical" evidence="1">
    <location>
        <begin position="88"/>
        <end position="111"/>
    </location>
</feature>
<keyword evidence="1" id="KW-1133">Transmembrane helix</keyword>
<evidence type="ECO:0000256" key="1">
    <source>
        <dbReference type="SAM" id="Phobius"/>
    </source>
</evidence>
<reference evidence="3" key="1">
    <citation type="submission" date="2020-10" db="EMBL/GenBank/DDBJ databases">
        <title>Sequencing the genomes of 1000 actinobacteria strains.</title>
        <authorList>
            <person name="Klenk H.-P."/>
        </authorList>
    </citation>
    <scope>NUCLEOTIDE SEQUENCE</scope>
    <source>
        <strain evidence="3">DSM 45354</strain>
    </source>
</reference>